<dbReference type="GO" id="GO:0009432">
    <property type="term" value="P:SOS response"/>
    <property type="evidence" value="ECO:0007669"/>
    <property type="project" value="TreeGrafter"/>
</dbReference>
<evidence type="ECO:0000259" key="9">
    <source>
        <dbReference type="Pfam" id="PF13476"/>
    </source>
</evidence>
<keyword evidence="4" id="KW-0547">Nucleotide-binding</keyword>
<accession>B9Z3N7</accession>
<comment type="caution">
    <text evidence="10">The sequence shown here is derived from an EMBL/GenBank/DDBJ whole genome shotgun (WGS) entry which is preliminary data.</text>
</comment>
<keyword evidence="6" id="KW-0067">ATP-binding</keyword>
<dbReference type="GO" id="GO:0043590">
    <property type="term" value="C:bacterial nucleoid"/>
    <property type="evidence" value="ECO:0007669"/>
    <property type="project" value="TreeGrafter"/>
</dbReference>
<dbReference type="GO" id="GO:0006302">
    <property type="term" value="P:double-strand break repair"/>
    <property type="evidence" value="ECO:0007669"/>
    <property type="project" value="InterPro"/>
</dbReference>
<sequence length="63" mass="6697">MLLTLNVKDFVIVDQLALDFSDGFTVLTGETGAGKSIILDALGLLLGDRADGTMVREGTDRAR</sequence>
<dbReference type="GO" id="GO:0016887">
    <property type="term" value="F:ATP hydrolysis activity"/>
    <property type="evidence" value="ECO:0007669"/>
    <property type="project" value="InterPro"/>
</dbReference>
<protein>
    <recommendedName>
        <fullName evidence="3">DNA repair protein RecN</fullName>
    </recommendedName>
    <alternativeName>
        <fullName evidence="8">Recombination protein N</fullName>
    </alternativeName>
</protein>
<keyword evidence="5" id="KW-0227">DNA damage</keyword>
<name>B9Z3N7_9NEIS</name>
<gene>
    <name evidence="10" type="ORF">FuraDRAFT_1972</name>
</gene>
<keyword evidence="11" id="KW-1185">Reference proteome</keyword>
<dbReference type="SUPFAM" id="SSF52540">
    <property type="entry name" value="P-loop containing nucleoside triphosphate hydrolases"/>
    <property type="match status" value="1"/>
</dbReference>
<dbReference type="InterPro" id="IPR004604">
    <property type="entry name" value="DNA_recomb/repair_RecN"/>
</dbReference>
<evidence type="ECO:0000256" key="8">
    <source>
        <dbReference type="ARBA" id="ARBA00033408"/>
    </source>
</evidence>
<dbReference type="eggNOG" id="COG0497">
    <property type="taxonomic scope" value="Bacteria"/>
</dbReference>
<evidence type="ECO:0000313" key="11">
    <source>
        <dbReference type="Proteomes" id="UP000003165"/>
    </source>
</evidence>
<dbReference type="AlphaFoldDB" id="B9Z3N7"/>
<dbReference type="Pfam" id="PF13476">
    <property type="entry name" value="AAA_23"/>
    <property type="match status" value="1"/>
</dbReference>
<dbReference type="EMBL" id="ACIS01000005">
    <property type="protein sequence ID" value="EEG08464.1"/>
    <property type="molecule type" value="Genomic_DNA"/>
</dbReference>
<organism evidence="10 11">
    <name type="scientific">Pseudogulbenkiania ferrooxidans 2002</name>
    <dbReference type="NCBI Taxonomy" id="279714"/>
    <lineage>
        <taxon>Bacteria</taxon>
        <taxon>Pseudomonadati</taxon>
        <taxon>Pseudomonadota</taxon>
        <taxon>Betaproteobacteria</taxon>
        <taxon>Neisseriales</taxon>
        <taxon>Chromobacteriaceae</taxon>
        <taxon>Pseudogulbenkiania</taxon>
    </lineage>
</organism>
<evidence type="ECO:0000256" key="6">
    <source>
        <dbReference type="ARBA" id="ARBA00022840"/>
    </source>
</evidence>
<dbReference type="Gene3D" id="3.40.50.300">
    <property type="entry name" value="P-loop containing nucleotide triphosphate hydrolases"/>
    <property type="match status" value="1"/>
</dbReference>
<feature type="domain" description="Rad50/SbcC-type AAA" evidence="9">
    <location>
        <begin position="5"/>
        <end position="52"/>
    </location>
</feature>
<evidence type="ECO:0000256" key="1">
    <source>
        <dbReference type="ARBA" id="ARBA00003618"/>
    </source>
</evidence>
<proteinExistence type="inferred from homology"/>
<comment type="function">
    <text evidence="1">May be involved in recombinational repair of damaged DNA.</text>
</comment>
<evidence type="ECO:0000256" key="3">
    <source>
        <dbReference type="ARBA" id="ARBA00021315"/>
    </source>
</evidence>
<dbReference type="PANTHER" id="PTHR11059:SF0">
    <property type="entry name" value="DNA REPAIR PROTEIN RECN"/>
    <property type="match status" value="1"/>
</dbReference>
<dbReference type="Proteomes" id="UP000003165">
    <property type="component" value="Unassembled WGS sequence"/>
</dbReference>
<reference evidence="10 11" key="1">
    <citation type="submission" date="2009-02" db="EMBL/GenBank/DDBJ databases">
        <title>Sequencing of the draft genome and assembly of Lutiella nitroferrum 2002.</title>
        <authorList>
            <consortium name="US DOE Joint Genome Institute (JGI-PGF)"/>
            <person name="Lucas S."/>
            <person name="Copeland A."/>
            <person name="Lapidus A."/>
            <person name="Glavina del Rio T."/>
            <person name="Tice H."/>
            <person name="Bruce D."/>
            <person name="Goodwin L."/>
            <person name="Pitluck S."/>
            <person name="Larimer F."/>
            <person name="Land M.L."/>
            <person name="Hauser L."/>
            <person name="Coates J.D."/>
        </authorList>
    </citation>
    <scope>NUCLEOTIDE SEQUENCE [LARGE SCALE GENOMIC DNA]</scope>
    <source>
        <strain evidence="10 11">2002</strain>
    </source>
</reference>
<evidence type="ECO:0000256" key="4">
    <source>
        <dbReference type="ARBA" id="ARBA00022741"/>
    </source>
</evidence>
<dbReference type="GO" id="GO:0006310">
    <property type="term" value="P:DNA recombination"/>
    <property type="evidence" value="ECO:0007669"/>
    <property type="project" value="InterPro"/>
</dbReference>
<evidence type="ECO:0000256" key="2">
    <source>
        <dbReference type="ARBA" id="ARBA00009441"/>
    </source>
</evidence>
<keyword evidence="7" id="KW-0234">DNA repair</keyword>
<evidence type="ECO:0000256" key="7">
    <source>
        <dbReference type="ARBA" id="ARBA00023204"/>
    </source>
</evidence>
<dbReference type="PANTHER" id="PTHR11059">
    <property type="entry name" value="DNA REPAIR PROTEIN RECN"/>
    <property type="match status" value="1"/>
</dbReference>
<comment type="similarity">
    <text evidence="2">Belongs to the RecN family.</text>
</comment>
<dbReference type="InterPro" id="IPR038729">
    <property type="entry name" value="Rad50/SbcC_AAA"/>
</dbReference>
<dbReference type="InterPro" id="IPR027417">
    <property type="entry name" value="P-loop_NTPase"/>
</dbReference>
<dbReference type="GO" id="GO:0005524">
    <property type="term" value="F:ATP binding"/>
    <property type="evidence" value="ECO:0007669"/>
    <property type="project" value="UniProtKB-KW"/>
</dbReference>
<evidence type="ECO:0000256" key="5">
    <source>
        <dbReference type="ARBA" id="ARBA00022763"/>
    </source>
</evidence>
<evidence type="ECO:0000313" key="10">
    <source>
        <dbReference type="EMBL" id="EEG08464.1"/>
    </source>
</evidence>